<dbReference type="PANTHER" id="PTHR11963:SF4">
    <property type="entry name" value="AMINOPEPTIDASE NPEPL1-RELATED"/>
    <property type="match status" value="1"/>
</dbReference>
<dbReference type="OrthoDB" id="412814at2759"/>
<comment type="similarity">
    <text evidence="1">Belongs to the peptidase M17 family.</text>
</comment>
<dbReference type="GO" id="GO:0030145">
    <property type="term" value="F:manganese ion binding"/>
    <property type="evidence" value="ECO:0007669"/>
    <property type="project" value="InterPro"/>
</dbReference>
<dbReference type="Pfam" id="PF00883">
    <property type="entry name" value="Peptidase_M17"/>
    <property type="match status" value="1"/>
</dbReference>
<gene>
    <name evidence="6" type="ORF">WR25_10826</name>
</gene>
<keyword evidence="3" id="KW-0645">Protease</keyword>
<dbReference type="PANTHER" id="PTHR11963">
    <property type="entry name" value="LEUCINE AMINOPEPTIDASE-RELATED"/>
    <property type="match status" value="1"/>
</dbReference>
<evidence type="ECO:0000259" key="5">
    <source>
        <dbReference type="PROSITE" id="PS00631"/>
    </source>
</evidence>
<dbReference type="CDD" id="cd00433">
    <property type="entry name" value="Peptidase_M17"/>
    <property type="match status" value="1"/>
</dbReference>
<evidence type="ECO:0000313" key="7">
    <source>
        <dbReference type="Proteomes" id="UP000218231"/>
    </source>
</evidence>
<dbReference type="AlphaFoldDB" id="A0A2A2JAP7"/>
<feature type="domain" description="Cytosol aminopeptidase" evidence="5">
    <location>
        <begin position="346"/>
        <end position="353"/>
    </location>
</feature>
<keyword evidence="4" id="KW-0378">Hydrolase</keyword>
<protein>
    <recommendedName>
        <fullName evidence="5">Cytosol aminopeptidase domain-containing protein</fullName>
    </recommendedName>
</protein>
<evidence type="ECO:0000256" key="4">
    <source>
        <dbReference type="ARBA" id="ARBA00022801"/>
    </source>
</evidence>
<proteinExistence type="inferred from homology"/>
<dbReference type="PROSITE" id="PS00631">
    <property type="entry name" value="CYTOSOL_AP"/>
    <property type="match status" value="1"/>
</dbReference>
<dbReference type="Proteomes" id="UP000218231">
    <property type="component" value="Unassembled WGS sequence"/>
</dbReference>
<keyword evidence="7" id="KW-1185">Reference proteome</keyword>
<dbReference type="PRINTS" id="PR00481">
    <property type="entry name" value="LAMNOPPTDASE"/>
</dbReference>
<dbReference type="GO" id="GO:0005737">
    <property type="term" value="C:cytoplasm"/>
    <property type="evidence" value="ECO:0007669"/>
    <property type="project" value="InterPro"/>
</dbReference>
<evidence type="ECO:0000256" key="2">
    <source>
        <dbReference type="ARBA" id="ARBA00022438"/>
    </source>
</evidence>
<dbReference type="EMBL" id="LIAE01010558">
    <property type="protein sequence ID" value="PAV58763.1"/>
    <property type="molecule type" value="Genomic_DNA"/>
</dbReference>
<dbReference type="SUPFAM" id="SSF53187">
    <property type="entry name" value="Zn-dependent exopeptidases"/>
    <property type="match status" value="1"/>
</dbReference>
<reference evidence="6 7" key="1">
    <citation type="journal article" date="2017" name="Curr. Biol.">
        <title>Genome architecture and evolution of a unichromosomal asexual nematode.</title>
        <authorList>
            <person name="Fradin H."/>
            <person name="Zegar C."/>
            <person name="Gutwein M."/>
            <person name="Lucas J."/>
            <person name="Kovtun M."/>
            <person name="Corcoran D."/>
            <person name="Baugh L.R."/>
            <person name="Kiontke K."/>
            <person name="Gunsalus K."/>
            <person name="Fitch D.H."/>
            <person name="Piano F."/>
        </authorList>
    </citation>
    <scope>NUCLEOTIDE SEQUENCE [LARGE SCALE GENOMIC DNA]</scope>
    <source>
        <strain evidence="6">PF1309</strain>
    </source>
</reference>
<organism evidence="6 7">
    <name type="scientific">Diploscapter pachys</name>
    <dbReference type="NCBI Taxonomy" id="2018661"/>
    <lineage>
        <taxon>Eukaryota</taxon>
        <taxon>Metazoa</taxon>
        <taxon>Ecdysozoa</taxon>
        <taxon>Nematoda</taxon>
        <taxon>Chromadorea</taxon>
        <taxon>Rhabditida</taxon>
        <taxon>Rhabditina</taxon>
        <taxon>Rhabditomorpha</taxon>
        <taxon>Rhabditoidea</taxon>
        <taxon>Rhabditidae</taxon>
        <taxon>Diploscapter</taxon>
    </lineage>
</organism>
<comment type="caution">
    <text evidence="6">The sequence shown here is derived from an EMBL/GenBank/DDBJ whole genome shotgun (WGS) entry which is preliminary data.</text>
</comment>
<evidence type="ECO:0000256" key="3">
    <source>
        <dbReference type="ARBA" id="ARBA00022670"/>
    </source>
</evidence>
<dbReference type="InterPro" id="IPR011356">
    <property type="entry name" value="Leucine_aapep/pepB"/>
</dbReference>
<sequence length="508" mass="55029">MASFMVNNVRNGLAKVTDRFEKTVVAYLGQRRHFDNIDVELLKTKLPDSIDTSSLNSALSALPDSGCTVYAILNRVLFKCLDNPKPYSSRYLNSSNAHILFKEVKDLKPPKGIENLQLVLLANHDDVLPSVANIARSFPCFSMKTKQEGWKTVQLDIIVMDQKPLSDVDIDFLNNLVHSIRETGRLIDTPANLMTTSALVEEAKNVANQLNSIATVQFNAIVGEQLREEGFGGIYNVGKAGPQPPAFVVLSHTPAGATENFALVGKGVVYDTGGMQIKGKTAMPSMKRDMGGAAGMLQAFSLLVKSGFKQNLHACLCIVENNISPEANKPDDIIRMLSGKTVEINNTDAEGRLVLADGVFYARNHLKCNFIVDMATLTGAQKYVSGKLHAACMANSEALEKQMQRAGFYSGDYLVNHIFAPELHFKDLSSEVADMKNSNLGNPDGPPTAIGGLFIGAHIEFGEGINWAHVDMAAPAESGERATGYGPTLMAALLGQFTNVPLIADQQP</sequence>
<dbReference type="GO" id="GO:0006508">
    <property type="term" value="P:proteolysis"/>
    <property type="evidence" value="ECO:0007669"/>
    <property type="project" value="UniProtKB-KW"/>
</dbReference>
<dbReference type="GO" id="GO:0070006">
    <property type="term" value="F:metalloaminopeptidase activity"/>
    <property type="evidence" value="ECO:0007669"/>
    <property type="project" value="InterPro"/>
</dbReference>
<keyword evidence="2" id="KW-0031">Aminopeptidase</keyword>
<dbReference type="Gene3D" id="3.40.50.10590">
    <property type="entry name" value="Zn-dependent exopeptidases"/>
    <property type="match status" value="1"/>
</dbReference>
<name>A0A2A2JAP7_9BILA</name>
<dbReference type="InterPro" id="IPR000819">
    <property type="entry name" value="Peptidase_M17_C"/>
</dbReference>
<evidence type="ECO:0000256" key="1">
    <source>
        <dbReference type="ARBA" id="ARBA00009528"/>
    </source>
</evidence>
<accession>A0A2A2JAP7</accession>
<dbReference type="STRING" id="2018661.A0A2A2JAP7"/>
<evidence type="ECO:0000313" key="6">
    <source>
        <dbReference type="EMBL" id="PAV58763.1"/>
    </source>
</evidence>
<dbReference type="Gene3D" id="3.40.630.10">
    <property type="entry name" value="Zn peptidases"/>
    <property type="match status" value="1"/>
</dbReference>